<dbReference type="Pfam" id="PF00397">
    <property type="entry name" value="WW"/>
    <property type="match status" value="2"/>
</dbReference>
<dbReference type="PANTHER" id="PTHR47522">
    <property type="entry name" value="SALVADOR FAMILY WW DOMAIN-CONTAINING PROTEIN 1"/>
    <property type="match status" value="1"/>
</dbReference>
<protein>
    <recommendedName>
        <fullName evidence="8">Scaffold protein salvador</fullName>
    </recommendedName>
</protein>
<dbReference type="EMBL" id="JABFTP020000185">
    <property type="protein sequence ID" value="KAL3287124.1"/>
    <property type="molecule type" value="Genomic_DNA"/>
</dbReference>
<proteinExistence type="predicted"/>
<dbReference type="InterPro" id="IPR001202">
    <property type="entry name" value="WW_dom"/>
</dbReference>
<dbReference type="PROSITE" id="PS50951">
    <property type="entry name" value="SARAH"/>
    <property type="match status" value="1"/>
</dbReference>
<dbReference type="SMART" id="SM00456">
    <property type="entry name" value="WW"/>
    <property type="match status" value="2"/>
</dbReference>
<dbReference type="FunFam" id="2.20.70.10:FF:000035">
    <property type="entry name" value="Salvador homolog 1 (Drosophila)"/>
    <property type="match status" value="1"/>
</dbReference>
<dbReference type="SUPFAM" id="SSF51045">
    <property type="entry name" value="WW domain"/>
    <property type="match status" value="2"/>
</dbReference>
<name>A0ABD2P8F2_9CUCU</name>
<feature type="region of interest" description="Disordered" evidence="3">
    <location>
        <begin position="39"/>
        <end position="65"/>
    </location>
</feature>
<dbReference type="CDD" id="cd21433">
    <property type="entry name" value="SARAH_Sav"/>
    <property type="match status" value="1"/>
</dbReference>
<dbReference type="GO" id="GO:0035329">
    <property type="term" value="P:hippo signaling"/>
    <property type="evidence" value="ECO:0007669"/>
    <property type="project" value="UniProtKB-ARBA"/>
</dbReference>
<sequence length="403" mass="45993">MLSRKKELKAIKEGVVGKYVKKDTPPPEMQIINVWTTEPKKKVSTQSRPSQASSSNQTNTIQKFGNQKTTISELGLGAHEGKYTPSASVPNLATRFANISLGNSNADNNVSSVTLNNPPFSLPQPIYMNQPATTVYNSSGNNANYVDIDQIYPIAVEEARSHSYKRPLSPIYQNTTDRPGPDNAPIYSNGNVEEYKNSYCQSLAPHAHNVTTNESTQNQSEELPLPPGWSIDYTLRGRKYYIDHNTKTTHWSHPLEREGLPTGWQCIQSPQCGVYYVNHITRQAQYEHPCLVPCLNYQPDVRYLQTPQHTNYQPHSVLVPANRYLLEEVPHWLNVYFKARPDLDHKLKWDMFRLAELDCYNGMLTRLFMQEMENIVMRYECYRSALLVAMQKFVDNTSAVNKE</sequence>
<keyword evidence="7" id="KW-1185">Reference proteome</keyword>
<feature type="domain" description="WW" evidence="4">
    <location>
        <begin position="223"/>
        <end position="256"/>
    </location>
</feature>
<dbReference type="Proteomes" id="UP001516400">
    <property type="component" value="Unassembled WGS sequence"/>
</dbReference>
<gene>
    <name evidence="6" type="ORF">HHI36_001605</name>
</gene>
<dbReference type="InterPro" id="IPR036020">
    <property type="entry name" value="WW_dom_sf"/>
</dbReference>
<dbReference type="InterPro" id="IPR011524">
    <property type="entry name" value="SARAH_dom"/>
</dbReference>
<evidence type="ECO:0000259" key="5">
    <source>
        <dbReference type="PROSITE" id="PS50951"/>
    </source>
</evidence>
<evidence type="ECO:0008006" key="8">
    <source>
        <dbReference type="Google" id="ProtNLM"/>
    </source>
</evidence>
<dbReference type="InterPro" id="IPR030030">
    <property type="entry name" value="Sav"/>
</dbReference>
<evidence type="ECO:0000313" key="6">
    <source>
        <dbReference type="EMBL" id="KAL3287124.1"/>
    </source>
</evidence>
<dbReference type="CDD" id="cd00201">
    <property type="entry name" value="WW"/>
    <property type="match status" value="2"/>
</dbReference>
<evidence type="ECO:0000259" key="4">
    <source>
        <dbReference type="PROSITE" id="PS50020"/>
    </source>
</evidence>
<evidence type="ECO:0000256" key="1">
    <source>
        <dbReference type="ARBA" id="ARBA00022553"/>
    </source>
</evidence>
<dbReference type="PROSITE" id="PS50020">
    <property type="entry name" value="WW_DOMAIN_2"/>
    <property type="match status" value="2"/>
</dbReference>
<evidence type="ECO:0000256" key="3">
    <source>
        <dbReference type="SAM" id="MobiDB-lite"/>
    </source>
</evidence>
<reference evidence="6 7" key="1">
    <citation type="journal article" date="2021" name="BMC Biol.">
        <title>Horizontally acquired antibacterial genes associated with adaptive radiation of ladybird beetles.</title>
        <authorList>
            <person name="Li H.S."/>
            <person name="Tang X.F."/>
            <person name="Huang Y.H."/>
            <person name="Xu Z.Y."/>
            <person name="Chen M.L."/>
            <person name="Du X.Y."/>
            <person name="Qiu B.Y."/>
            <person name="Chen P.T."/>
            <person name="Zhang W."/>
            <person name="Slipinski A."/>
            <person name="Escalona H.E."/>
            <person name="Waterhouse R.M."/>
            <person name="Zwick A."/>
            <person name="Pang H."/>
        </authorList>
    </citation>
    <scope>NUCLEOTIDE SEQUENCE [LARGE SCALE GENOMIC DNA]</scope>
    <source>
        <strain evidence="6">SYSU2018</strain>
    </source>
</reference>
<keyword evidence="2" id="KW-0677">Repeat</keyword>
<dbReference type="Gene3D" id="2.20.70.10">
    <property type="match status" value="2"/>
</dbReference>
<dbReference type="PANTHER" id="PTHR47522:SF2">
    <property type="entry name" value="PROTEIN SALVADOR HOMOLOG 1"/>
    <property type="match status" value="1"/>
</dbReference>
<keyword evidence="1" id="KW-0597">Phosphoprotein</keyword>
<organism evidence="6 7">
    <name type="scientific">Cryptolaemus montrouzieri</name>
    <dbReference type="NCBI Taxonomy" id="559131"/>
    <lineage>
        <taxon>Eukaryota</taxon>
        <taxon>Metazoa</taxon>
        <taxon>Ecdysozoa</taxon>
        <taxon>Arthropoda</taxon>
        <taxon>Hexapoda</taxon>
        <taxon>Insecta</taxon>
        <taxon>Pterygota</taxon>
        <taxon>Neoptera</taxon>
        <taxon>Endopterygota</taxon>
        <taxon>Coleoptera</taxon>
        <taxon>Polyphaga</taxon>
        <taxon>Cucujiformia</taxon>
        <taxon>Coccinelloidea</taxon>
        <taxon>Coccinellidae</taxon>
        <taxon>Scymninae</taxon>
        <taxon>Scymnini</taxon>
        <taxon>Cryptolaemus</taxon>
    </lineage>
</organism>
<feature type="compositionally biased region" description="Low complexity" evidence="3">
    <location>
        <begin position="44"/>
        <end position="57"/>
    </location>
</feature>
<accession>A0ABD2P8F2</accession>
<dbReference type="AlphaFoldDB" id="A0ABD2P8F2"/>
<evidence type="ECO:0000313" key="7">
    <source>
        <dbReference type="Proteomes" id="UP001516400"/>
    </source>
</evidence>
<evidence type="ECO:0000256" key="2">
    <source>
        <dbReference type="ARBA" id="ARBA00022737"/>
    </source>
</evidence>
<feature type="domain" description="SARAH" evidence="5">
    <location>
        <begin position="346"/>
        <end position="393"/>
    </location>
</feature>
<feature type="domain" description="WW" evidence="4">
    <location>
        <begin position="258"/>
        <end position="291"/>
    </location>
</feature>
<comment type="caution">
    <text evidence="6">The sequence shown here is derived from an EMBL/GenBank/DDBJ whole genome shotgun (WGS) entry which is preliminary data.</text>
</comment>